<dbReference type="InterPro" id="IPR010982">
    <property type="entry name" value="Lambda_DNA-bd_dom_sf"/>
</dbReference>
<organism evidence="3 4">
    <name type="scientific">Fredinandcohnia salidurans</name>
    <dbReference type="NCBI Taxonomy" id="2595041"/>
    <lineage>
        <taxon>Bacteria</taxon>
        <taxon>Bacillati</taxon>
        <taxon>Bacillota</taxon>
        <taxon>Bacilli</taxon>
        <taxon>Bacillales</taxon>
        <taxon>Bacillaceae</taxon>
        <taxon>Fredinandcohnia</taxon>
    </lineage>
</organism>
<evidence type="ECO:0000313" key="4">
    <source>
        <dbReference type="Proteomes" id="UP001597227"/>
    </source>
</evidence>
<keyword evidence="4" id="KW-1185">Reference proteome</keyword>
<proteinExistence type="predicted"/>
<evidence type="ECO:0000259" key="2">
    <source>
        <dbReference type="PROSITE" id="PS50943"/>
    </source>
</evidence>
<dbReference type="Gene3D" id="1.10.260.40">
    <property type="entry name" value="lambda repressor-like DNA-binding domains"/>
    <property type="match status" value="1"/>
</dbReference>
<sequence length="115" mass="13332">MLTLGNRIKYVRKTNKLNQVEFAKLIGVSQGTLSEIEKGKYNPSLEIIISIHKNFKVDLEWLLVNSNEVNGIKNTYISVVEDKEIELYTLFRKLSKDDQDEILAIMDLKIKRYNG</sequence>
<feature type="domain" description="HTH cro/C1-type" evidence="2">
    <location>
        <begin position="8"/>
        <end position="62"/>
    </location>
</feature>
<dbReference type="PANTHER" id="PTHR46558">
    <property type="entry name" value="TRACRIPTIONAL REGULATORY PROTEIN-RELATED-RELATED"/>
    <property type="match status" value="1"/>
</dbReference>
<dbReference type="Pfam" id="PF01381">
    <property type="entry name" value="HTH_3"/>
    <property type="match status" value="1"/>
</dbReference>
<dbReference type="EMBL" id="JBHUEK010000028">
    <property type="protein sequence ID" value="MFD1780797.1"/>
    <property type="molecule type" value="Genomic_DNA"/>
</dbReference>
<dbReference type="CDD" id="cd00093">
    <property type="entry name" value="HTH_XRE"/>
    <property type="match status" value="1"/>
</dbReference>
<name>A0ABW4MS33_9BACI</name>
<evidence type="ECO:0000313" key="3">
    <source>
        <dbReference type="EMBL" id="MFD1780797.1"/>
    </source>
</evidence>
<dbReference type="PROSITE" id="PS50943">
    <property type="entry name" value="HTH_CROC1"/>
    <property type="match status" value="1"/>
</dbReference>
<dbReference type="InterPro" id="IPR001387">
    <property type="entry name" value="Cro/C1-type_HTH"/>
</dbReference>
<dbReference type="SMART" id="SM00530">
    <property type="entry name" value="HTH_XRE"/>
    <property type="match status" value="1"/>
</dbReference>
<keyword evidence="1" id="KW-0238">DNA-binding</keyword>
<comment type="caution">
    <text evidence="3">The sequence shown here is derived from an EMBL/GenBank/DDBJ whole genome shotgun (WGS) entry which is preliminary data.</text>
</comment>
<evidence type="ECO:0000256" key="1">
    <source>
        <dbReference type="ARBA" id="ARBA00023125"/>
    </source>
</evidence>
<dbReference type="PANTHER" id="PTHR46558:SF11">
    <property type="entry name" value="HTH-TYPE TRANSCRIPTIONAL REGULATOR XRE"/>
    <property type="match status" value="1"/>
</dbReference>
<reference evidence="4" key="1">
    <citation type="journal article" date="2019" name="Int. J. Syst. Evol. Microbiol.">
        <title>The Global Catalogue of Microorganisms (GCM) 10K type strain sequencing project: providing services to taxonomists for standard genome sequencing and annotation.</title>
        <authorList>
            <consortium name="The Broad Institute Genomics Platform"/>
            <consortium name="The Broad Institute Genome Sequencing Center for Infectious Disease"/>
            <person name="Wu L."/>
            <person name="Ma J."/>
        </authorList>
    </citation>
    <scope>NUCLEOTIDE SEQUENCE [LARGE SCALE GENOMIC DNA]</scope>
    <source>
        <strain evidence="4">CCUG 15531</strain>
    </source>
</reference>
<gene>
    <name evidence="3" type="ORF">ACFSFW_19265</name>
</gene>
<accession>A0ABW4MS33</accession>
<dbReference type="Proteomes" id="UP001597227">
    <property type="component" value="Unassembled WGS sequence"/>
</dbReference>
<dbReference type="RefSeq" id="WP_388040602.1">
    <property type="nucleotide sequence ID" value="NZ_JBHUEK010000028.1"/>
</dbReference>
<dbReference type="SUPFAM" id="SSF47413">
    <property type="entry name" value="lambda repressor-like DNA-binding domains"/>
    <property type="match status" value="1"/>
</dbReference>
<protein>
    <submittedName>
        <fullName evidence="3">Helix-turn-helix domain-containing protein</fullName>
    </submittedName>
</protein>